<evidence type="ECO:0000313" key="7">
    <source>
        <dbReference type="Proteomes" id="UP001165063"/>
    </source>
</evidence>
<dbReference type="PANTHER" id="PTHR44267:SF1">
    <property type="entry name" value="WD REPEAT-CONTAINING PROTEIN 43"/>
    <property type="match status" value="1"/>
</dbReference>
<dbReference type="PANTHER" id="PTHR44267">
    <property type="entry name" value="WD REPEAT-CONTAINING PROTEIN 43"/>
    <property type="match status" value="1"/>
</dbReference>
<sequence length="686" mass="78533">MSLVTSQFDPSGQYFASVIVSLDSHVLRVQSSTSSTATNSSTSQSFSTVFPLPKGLKVLNISWVPNTINGSYNHSLKKQRLASTSLENQLISIVLENSNLIYIYSPSVNEVLKTVKVTSKLSLFKHNLNKFWGLDLANQLFEFDEGFELINTVHLNDYLNESFDNVQFKNFKHLSKKQVILSSNSLYLLDDKTIEHLNSNHINEVEEIKLINNDKYVLTYTKNDRFINCLDLEKNSLVKIYVTENSILKVDYFKNEEFKLDMLVALTDDGKIEIFNDPLSISNDKQNSAASKYSKRKNVKKSVSSNYKINVSRPIDQLAENLVFEDLKLDNKHLVLTWLENSSIPFFHHLEWWNNSADGSKIYSINQNVQLFKEKPNLKPFQNLQHGHDVASAKHYNESHAIISSGDNLRDLQKNEEDEEEEEELSLAEKLQLQNKEDNVANGSIKHKKRTNAGTLTVVLVQALKSNDHSLLETVLNNRDESIIRNTIYKMDSSYAVKLIDRLSERISRNGNRQLNLNFWVKNILIYHGNYLIHNMSDKSNLNSLISVLNAKSKNLNRLMELRAKIGMVTDILEMKRDMAKVLDEEPEEEEIEENVEYIEELDDAGLLDGEDDADMDDLSDVEEQDEEDGENMEVDVDGDTDDEDDDQYSDVDEYDEKLKDIVAAEKGEDQDQSVLAKVKQIKMSK</sequence>
<dbReference type="InterPro" id="IPR036322">
    <property type="entry name" value="WD40_repeat_dom_sf"/>
</dbReference>
<dbReference type="SUPFAM" id="SSF50978">
    <property type="entry name" value="WD40 repeat-like"/>
    <property type="match status" value="1"/>
</dbReference>
<evidence type="ECO:0000256" key="4">
    <source>
        <dbReference type="SAM" id="MobiDB-lite"/>
    </source>
</evidence>
<feature type="region of interest" description="Disordered" evidence="4">
    <location>
        <begin position="608"/>
        <end position="686"/>
    </location>
</feature>
<comment type="similarity">
    <text evidence="3">Belongs to the UTP5 family.</text>
</comment>
<keyword evidence="2" id="KW-0539">Nucleus</keyword>
<feature type="domain" description="Small-subunit processome Utp12" evidence="5">
    <location>
        <begin position="467"/>
        <end position="569"/>
    </location>
</feature>
<evidence type="ECO:0000256" key="1">
    <source>
        <dbReference type="ARBA" id="ARBA00004123"/>
    </source>
</evidence>
<feature type="compositionally biased region" description="Basic and acidic residues" evidence="4">
    <location>
        <begin position="657"/>
        <end position="670"/>
    </location>
</feature>
<name>A0A9W6YT34_AMBMO</name>
<protein>
    <submittedName>
        <fullName evidence="6">Unnamed protein product</fullName>
    </submittedName>
</protein>
<dbReference type="AlphaFoldDB" id="A0A9W6YT34"/>
<comment type="caution">
    <text evidence="6">The sequence shown here is derived from an EMBL/GenBank/DDBJ whole genome shotgun (WGS) entry which is preliminary data.</text>
</comment>
<feature type="compositionally biased region" description="Acidic residues" evidence="4">
    <location>
        <begin position="608"/>
        <end position="656"/>
    </location>
</feature>
<evidence type="ECO:0000313" key="6">
    <source>
        <dbReference type="EMBL" id="GMG21575.1"/>
    </source>
</evidence>
<proteinExistence type="inferred from homology"/>
<accession>A0A9W6YT34</accession>
<evidence type="ECO:0000259" key="5">
    <source>
        <dbReference type="Pfam" id="PF04003"/>
    </source>
</evidence>
<reference evidence="6" key="1">
    <citation type="submission" date="2023-04" db="EMBL/GenBank/DDBJ databases">
        <title>Ambrosiozyma monospora NBRC 1965.</title>
        <authorList>
            <person name="Ichikawa N."/>
            <person name="Sato H."/>
            <person name="Tonouchi N."/>
        </authorList>
    </citation>
    <scope>NUCLEOTIDE SEQUENCE</scope>
    <source>
        <strain evidence="6">NBRC 1965</strain>
    </source>
</reference>
<evidence type="ECO:0000256" key="3">
    <source>
        <dbReference type="ARBA" id="ARBA00038335"/>
    </source>
</evidence>
<dbReference type="InterPro" id="IPR007148">
    <property type="entry name" value="SSU_processome_Utp12"/>
</dbReference>
<dbReference type="GO" id="GO:0000462">
    <property type="term" value="P:maturation of SSU-rRNA from tricistronic rRNA transcript (SSU-rRNA, 5.8S rRNA, LSU-rRNA)"/>
    <property type="evidence" value="ECO:0007669"/>
    <property type="project" value="TreeGrafter"/>
</dbReference>
<feature type="compositionally biased region" description="Acidic residues" evidence="4">
    <location>
        <begin position="416"/>
        <end position="426"/>
    </location>
</feature>
<evidence type="ECO:0000256" key="2">
    <source>
        <dbReference type="ARBA" id="ARBA00023242"/>
    </source>
</evidence>
<organism evidence="6 7">
    <name type="scientific">Ambrosiozyma monospora</name>
    <name type="common">Yeast</name>
    <name type="synonym">Endomycopsis monosporus</name>
    <dbReference type="NCBI Taxonomy" id="43982"/>
    <lineage>
        <taxon>Eukaryota</taxon>
        <taxon>Fungi</taxon>
        <taxon>Dikarya</taxon>
        <taxon>Ascomycota</taxon>
        <taxon>Saccharomycotina</taxon>
        <taxon>Pichiomycetes</taxon>
        <taxon>Pichiales</taxon>
        <taxon>Pichiaceae</taxon>
        <taxon>Ambrosiozyma</taxon>
    </lineage>
</organism>
<dbReference type="OrthoDB" id="30195at2759"/>
<keyword evidence="7" id="KW-1185">Reference proteome</keyword>
<dbReference type="Proteomes" id="UP001165063">
    <property type="component" value="Unassembled WGS sequence"/>
</dbReference>
<comment type="subcellular location">
    <subcellularLocation>
        <location evidence="1">Nucleus</location>
    </subcellularLocation>
</comment>
<dbReference type="Pfam" id="PF04003">
    <property type="entry name" value="Utp12"/>
    <property type="match status" value="1"/>
</dbReference>
<dbReference type="GO" id="GO:0005730">
    <property type="term" value="C:nucleolus"/>
    <property type="evidence" value="ECO:0007669"/>
    <property type="project" value="TreeGrafter"/>
</dbReference>
<feature type="region of interest" description="Disordered" evidence="4">
    <location>
        <begin position="407"/>
        <end position="431"/>
    </location>
</feature>
<gene>
    <name evidence="6" type="ORF">Amon01_000209900</name>
</gene>
<dbReference type="EMBL" id="BSXU01000716">
    <property type="protein sequence ID" value="GMG21575.1"/>
    <property type="molecule type" value="Genomic_DNA"/>
</dbReference>
<dbReference type="InterPro" id="IPR052414">
    <property type="entry name" value="U3_snoRNA-assoc_WDR"/>
</dbReference>